<dbReference type="KEGG" id="beq:BEWA_038550"/>
<dbReference type="GeneID" id="15807847"/>
<dbReference type="AlphaFoldDB" id="L1LEH5"/>
<evidence type="ECO:0000313" key="2">
    <source>
        <dbReference type="EMBL" id="EKX73817.1"/>
    </source>
</evidence>
<gene>
    <name evidence="2" type="ORF">BEWA_038550</name>
</gene>
<dbReference type="Proteomes" id="UP000031512">
    <property type="component" value="Unassembled WGS sequence"/>
</dbReference>
<dbReference type="VEuPathDB" id="PiroplasmaDB:BEWA_038550"/>
<evidence type="ECO:0000256" key="1">
    <source>
        <dbReference type="SAM" id="MobiDB-lite"/>
    </source>
</evidence>
<sequence length="470" mass="52220">MSENTVEIDIGKTPDGDDGEVKSDDGGNNKYYYDDKSARKRVKITVTKHIDNLPGYVTLTYSPYQSGTQITSIKDSKSQTKFNDSTNDCKSVTVYYWSGDDYSKPIIILLGPVKKYYKTTTINNEWTNTNIQSGGLINLLETESCRRNITHVIDISRNSGPYNCPNCGSKQVGVNNYSIKDDTTEYSYYYHRNLTGYFIRGFNDGKTEQTGLTLTGIISAAYVYHNPSGPEGIPLLMNYSSNWFERKSLESNRWTEVEGGNKPGSNNDDPKILKLLKAKLPTVTIDVGRTEIRGGNPGTYQDPDSSGGVTYTIKFTKEEVDSDYTTFTHCIKGKTYFVARYVKYSSSPLQGIPPNLVVKNVTAYYYGDNPSDENLLLVEVEKRGTGPLNYVYYSKKGKDSKWTDYPRSGTKLENPELKKTLDALRNAHFPESPTTTIIGSSVGTGLGGAGLGALAVWKGPSLLARLITRM</sequence>
<keyword evidence="3" id="KW-1185">Reference proteome</keyword>
<proteinExistence type="predicted"/>
<comment type="caution">
    <text evidence="2">The sequence shown here is derived from an EMBL/GenBank/DDBJ whole genome shotgun (WGS) entry which is preliminary data.</text>
</comment>
<feature type="compositionally biased region" description="Basic and acidic residues" evidence="1">
    <location>
        <begin position="9"/>
        <end position="30"/>
    </location>
</feature>
<dbReference type="RefSeq" id="XP_004833269.1">
    <property type="nucleotide sequence ID" value="XM_004833212.1"/>
</dbReference>
<accession>L1LEH5</accession>
<evidence type="ECO:0000313" key="3">
    <source>
        <dbReference type="Proteomes" id="UP000031512"/>
    </source>
</evidence>
<protein>
    <submittedName>
        <fullName evidence="2">Uncharacterized protein</fullName>
    </submittedName>
</protein>
<dbReference type="EMBL" id="ACOU01000002">
    <property type="protein sequence ID" value="EKX73817.1"/>
    <property type="molecule type" value="Genomic_DNA"/>
</dbReference>
<name>L1LEH5_THEEQ</name>
<organism evidence="2 3">
    <name type="scientific">Theileria equi strain WA</name>
    <dbReference type="NCBI Taxonomy" id="1537102"/>
    <lineage>
        <taxon>Eukaryota</taxon>
        <taxon>Sar</taxon>
        <taxon>Alveolata</taxon>
        <taxon>Apicomplexa</taxon>
        <taxon>Aconoidasida</taxon>
        <taxon>Piroplasmida</taxon>
        <taxon>Theileriidae</taxon>
        <taxon>Theileria</taxon>
    </lineage>
</organism>
<reference evidence="2 3" key="1">
    <citation type="journal article" date="2012" name="BMC Genomics">
        <title>Comparative genomic analysis and phylogenetic position of Theileria equi.</title>
        <authorList>
            <person name="Kappmeyer L.S."/>
            <person name="Thiagarajan M."/>
            <person name="Herndon D.R."/>
            <person name="Ramsay J.D."/>
            <person name="Caler E."/>
            <person name="Djikeng A."/>
            <person name="Gillespie J.J."/>
            <person name="Lau A.O."/>
            <person name="Roalson E.H."/>
            <person name="Silva J.C."/>
            <person name="Silva M.G."/>
            <person name="Suarez C.E."/>
            <person name="Ueti M.W."/>
            <person name="Nene V.M."/>
            <person name="Mealey R.H."/>
            <person name="Knowles D.P."/>
            <person name="Brayton K.A."/>
        </authorList>
    </citation>
    <scope>NUCLEOTIDE SEQUENCE [LARGE SCALE GENOMIC DNA]</scope>
    <source>
        <strain evidence="2 3">WA</strain>
    </source>
</reference>
<feature type="region of interest" description="Disordered" evidence="1">
    <location>
        <begin position="1"/>
        <end position="30"/>
    </location>
</feature>